<sequence>MGPTGPAETEIVAMPAHPDLADVIEALHSDLAEWMGSNAPPKVFDRFANALDEKFSSVTTVGQVIDRDTLLAGVWSARNAQPGFDIAITGVEEIAQSGSIVTVRFIAENRLGDSRTRRLVTAILLSTDHGYMWRSVHETAAAA</sequence>
<dbReference type="InterPro" id="IPR032710">
    <property type="entry name" value="NTF2-like_dom_sf"/>
</dbReference>
<name>A0ABW6QZN6_9NOCA</name>
<evidence type="ECO:0000313" key="2">
    <source>
        <dbReference type="Proteomes" id="UP001601948"/>
    </source>
</evidence>
<keyword evidence="2" id="KW-1185">Reference proteome</keyword>
<evidence type="ECO:0008006" key="3">
    <source>
        <dbReference type="Google" id="ProtNLM"/>
    </source>
</evidence>
<dbReference type="SUPFAM" id="SSF54427">
    <property type="entry name" value="NTF2-like"/>
    <property type="match status" value="1"/>
</dbReference>
<gene>
    <name evidence="1" type="ORF">ACFYV7_28345</name>
</gene>
<dbReference type="Gene3D" id="3.10.450.50">
    <property type="match status" value="1"/>
</dbReference>
<evidence type="ECO:0000313" key="1">
    <source>
        <dbReference type="EMBL" id="MFF3226736.1"/>
    </source>
</evidence>
<dbReference type="RefSeq" id="WP_387722201.1">
    <property type="nucleotide sequence ID" value="NZ_JBIAPI010000008.1"/>
</dbReference>
<protein>
    <recommendedName>
        <fullName evidence="3">DUF4440 domain-containing protein</fullName>
    </recommendedName>
</protein>
<dbReference type="EMBL" id="JBIAPI010000008">
    <property type="protein sequence ID" value="MFF3226736.1"/>
    <property type="molecule type" value="Genomic_DNA"/>
</dbReference>
<accession>A0ABW6QZN6</accession>
<organism evidence="1 2">
    <name type="scientific">Nocardia suismassiliense</name>
    <dbReference type="NCBI Taxonomy" id="2077092"/>
    <lineage>
        <taxon>Bacteria</taxon>
        <taxon>Bacillati</taxon>
        <taxon>Actinomycetota</taxon>
        <taxon>Actinomycetes</taxon>
        <taxon>Mycobacteriales</taxon>
        <taxon>Nocardiaceae</taxon>
        <taxon>Nocardia</taxon>
    </lineage>
</organism>
<comment type="caution">
    <text evidence="1">The sequence shown here is derived from an EMBL/GenBank/DDBJ whole genome shotgun (WGS) entry which is preliminary data.</text>
</comment>
<dbReference type="Proteomes" id="UP001601948">
    <property type="component" value="Unassembled WGS sequence"/>
</dbReference>
<proteinExistence type="predicted"/>
<reference evidence="1 2" key="1">
    <citation type="submission" date="2024-10" db="EMBL/GenBank/DDBJ databases">
        <title>The Natural Products Discovery Center: Release of the First 8490 Sequenced Strains for Exploring Actinobacteria Biosynthetic Diversity.</title>
        <authorList>
            <person name="Kalkreuter E."/>
            <person name="Kautsar S.A."/>
            <person name="Yang D."/>
            <person name="Bader C.D."/>
            <person name="Teijaro C.N."/>
            <person name="Fluegel L."/>
            <person name="Davis C.M."/>
            <person name="Simpson J.R."/>
            <person name="Lauterbach L."/>
            <person name="Steele A.D."/>
            <person name="Gui C."/>
            <person name="Meng S."/>
            <person name="Li G."/>
            <person name="Viehrig K."/>
            <person name="Ye F."/>
            <person name="Su P."/>
            <person name="Kiefer A.F."/>
            <person name="Nichols A."/>
            <person name="Cepeda A.J."/>
            <person name="Yan W."/>
            <person name="Fan B."/>
            <person name="Jiang Y."/>
            <person name="Adhikari A."/>
            <person name="Zheng C.-J."/>
            <person name="Schuster L."/>
            <person name="Cowan T.M."/>
            <person name="Smanski M.J."/>
            <person name="Chevrette M.G."/>
            <person name="De Carvalho L.P.S."/>
            <person name="Shen B."/>
        </authorList>
    </citation>
    <scope>NUCLEOTIDE SEQUENCE [LARGE SCALE GENOMIC DNA]</scope>
    <source>
        <strain evidence="1 2">NPDC003040</strain>
    </source>
</reference>